<dbReference type="CDD" id="cd04301">
    <property type="entry name" value="NAT_SF"/>
    <property type="match status" value="1"/>
</dbReference>
<dbReference type="EMBL" id="FNID01000004">
    <property type="protein sequence ID" value="SDM74142.1"/>
    <property type="molecule type" value="Genomic_DNA"/>
</dbReference>
<dbReference type="PANTHER" id="PTHR43072">
    <property type="entry name" value="N-ACETYLTRANSFERASE"/>
    <property type="match status" value="1"/>
</dbReference>
<evidence type="ECO:0000313" key="3">
    <source>
        <dbReference type="Proteomes" id="UP000199182"/>
    </source>
</evidence>
<organism evidence="2 3">
    <name type="scientific">Acetanaerobacterium elongatum</name>
    <dbReference type="NCBI Taxonomy" id="258515"/>
    <lineage>
        <taxon>Bacteria</taxon>
        <taxon>Bacillati</taxon>
        <taxon>Bacillota</taxon>
        <taxon>Clostridia</taxon>
        <taxon>Eubacteriales</taxon>
        <taxon>Oscillospiraceae</taxon>
        <taxon>Acetanaerobacterium</taxon>
    </lineage>
</organism>
<keyword evidence="2" id="KW-0808">Transferase</keyword>
<dbReference type="InterPro" id="IPR016181">
    <property type="entry name" value="Acyl_CoA_acyltransferase"/>
</dbReference>
<dbReference type="OrthoDB" id="9805924at2"/>
<dbReference type="GO" id="GO:0016747">
    <property type="term" value="F:acyltransferase activity, transferring groups other than amino-acyl groups"/>
    <property type="evidence" value="ECO:0007669"/>
    <property type="project" value="InterPro"/>
</dbReference>
<dbReference type="SUPFAM" id="SSF55729">
    <property type="entry name" value="Acyl-CoA N-acyltransferases (Nat)"/>
    <property type="match status" value="1"/>
</dbReference>
<feature type="domain" description="N-acetyltransferase" evidence="1">
    <location>
        <begin position="1"/>
        <end position="154"/>
    </location>
</feature>
<dbReference type="PANTHER" id="PTHR43072:SF60">
    <property type="entry name" value="L-2,4-DIAMINOBUTYRIC ACID ACETYLTRANSFERASE"/>
    <property type="match status" value="1"/>
</dbReference>
<name>A0A1G9VPI2_9FIRM</name>
<dbReference type="Gene3D" id="3.40.630.30">
    <property type="match status" value="1"/>
</dbReference>
<dbReference type="RefSeq" id="WP_092638018.1">
    <property type="nucleotide sequence ID" value="NZ_FNID01000004.1"/>
</dbReference>
<dbReference type="Proteomes" id="UP000199182">
    <property type="component" value="Unassembled WGS sequence"/>
</dbReference>
<accession>A0A1G9VPI2</accession>
<dbReference type="STRING" id="258515.SAMN05192585_10465"/>
<gene>
    <name evidence="2" type="ORF">SAMN05192585_10465</name>
</gene>
<dbReference type="InterPro" id="IPR000182">
    <property type="entry name" value="GNAT_dom"/>
</dbReference>
<dbReference type="AlphaFoldDB" id="A0A1G9VPI2"/>
<evidence type="ECO:0000313" key="2">
    <source>
        <dbReference type="EMBL" id="SDM74142.1"/>
    </source>
</evidence>
<keyword evidence="3" id="KW-1185">Reference proteome</keyword>
<reference evidence="2 3" key="1">
    <citation type="submission" date="2016-10" db="EMBL/GenBank/DDBJ databases">
        <authorList>
            <person name="de Groot N.N."/>
        </authorList>
    </citation>
    <scope>NUCLEOTIDE SEQUENCE [LARGE SCALE GENOMIC DNA]</scope>
    <source>
        <strain evidence="2 3">CGMCC 1.5012</strain>
    </source>
</reference>
<dbReference type="Pfam" id="PF00583">
    <property type="entry name" value="Acetyltransf_1"/>
    <property type="match status" value="1"/>
</dbReference>
<dbReference type="PROSITE" id="PS51186">
    <property type="entry name" value="GNAT"/>
    <property type="match status" value="1"/>
</dbReference>
<proteinExistence type="predicted"/>
<protein>
    <submittedName>
        <fullName evidence="2">Acetyltransferase (GNAT) family protein</fullName>
    </submittedName>
</protein>
<evidence type="ECO:0000259" key="1">
    <source>
        <dbReference type="PROSITE" id="PS51186"/>
    </source>
</evidence>
<sequence>MEIQKATTKDIKTICGLYHLLFCDMAQQQPTYFHGGTAGEDWIQSIIDSDKEELLIAKEQGEVLGFAHLEELESPTYGPFLSRRYVLLMDLVVAPDYRSKGVGTMLIEAAKDWGRARGLDYIELAVLQENAGALKLYQREGFQTVMQTMKCGLK</sequence>